<proteinExistence type="predicted"/>
<evidence type="ECO:0000313" key="2">
    <source>
        <dbReference type="Proteomes" id="UP001328107"/>
    </source>
</evidence>
<feature type="non-terminal residue" evidence="1">
    <location>
        <position position="106"/>
    </location>
</feature>
<comment type="caution">
    <text evidence="1">The sequence shown here is derived from an EMBL/GenBank/DDBJ whole genome shotgun (WGS) entry which is preliminary data.</text>
</comment>
<feature type="non-terminal residue" evidence="1">
    <location>
        <position position="1"/>
    </location>
</feature>
<accession>A0AAN4ZLG4</accession>
<dbReference type="Proteomes" id="UP001328107">
    <property type="component" value="Unassembled WGS sequence"/>
</dbReference>
<dbReference type="AlphaFoldDB" id="A0AAN4ZLG4"/>
<dbReference type="EMBL" id="BTRK01000003">
    <property type="protein sequence ID" value="GMR42961.1"/>
    <property type="molecule type" value="Genomic_DNA"/>
</dbReference>
<gene>
    <name evidence="1" type="ORF">PMAYCL1PPCAC_13156</name>
</gene>
<reference evidence="2" key="1">
    <citation type="submission" date="2022-10" db="EMBL/GenBank/DDBJ databases">
        <title>Genome assembly of Pristionchus species.</title>
        <authorList>
            <person name="Yoshida K."/>
            <person name="Sommer R.J."/>
        </authorList>
    </citation>
    <scope>NUCLEOTIDE SEQUENCE [LARGE SCALE GENOMIC DNA]</scope>
    <source>
        <strain evidence="2">RS5460</strain>
    </source>
</reference>
<keyword evidence="2" id="KW-1185">Reference proteome</keyword>
<sequence length="106" mass="11915">DWVKFVKDAFIHRLNRLGFIFLSNLDENVILITDASAKRHSVREIRIADLPLTASAYVDKVYICRGSPPSSTLAAPCNVAHVFPIENCDPEKKKKEETTTESNRNG</sequence>
<name>A0AAN4ZLG4_9BILA</name>
<evidence type="ECO:0000313" key="1">
    <source>
        <dbReference type="EMBL" id="GMR42961.1"/>
    </source>
</evidence>
<protein>
    <submittedName>
        <fullName evidence="1">Uncharacterized protein</fullName>
    </submittedName>
</protein>
<organism evidence="1 2">
    <name type="scientific">Pristionchus mayeri</name>
    <dbReference type="NCBI Taxonomy" id="1317129"/>
    <lineage>
        <taxon>Eukaryota</taxon>
        <taxon>Metazoa</taxon>
        <taxon>Ecdysozoa</taxon>
        <taxon>Nematoda</taxon>
        <taxon>Chromadorea</taxon>
        <taxon>Rhabditida</taxon>
        <taxon>Rhabditina</taxon>
        <taxon>Diplogasteromorpha</taxon>
        <taxon>Diplogasteroidea</taxon>
        <taxon>Neodiplogasteridae</taxon>
        <taxon>Pristionchus</taxon>
    </lineage>
</organism>